<keyword evidence="5" id="KW-0239">DNA-directed DNA polymerase</keyword>
<evidence type="ECO:0000256" key="7">
    <source>
        <dbReference type="ARBA" id="ARBA00049244"/>
    </source>
</evidence>
<dbReference type="PANTHER" id="PTHR34388:SF1">
    <property type="entry name" value="DNA POLYMERASE III SUBUNIT DELTA"/>
    <property type="match status" value="1"/>
</dbReference>
<evidence type="ECO:0000313" key="10">
    <source>
        <dbReference type="Proteomes" id="UP000282386"/>
    </source>
</evidence>
<evidence type="ECO:0000256" key="4">
    <source>
        <dbReference type="ARBA" id="ARBA00022705"/>
    </source>
</evidence>
<dbReference type="GO" id="GO:0009360">
    <property type="term" value="C:DNA polymerase III complex"/>
    <property type="evidence" value="ECO:0007669"/>
    <property type="project" value="TreeGrafter"/>
</dbReference>
<evidence type="ECO:0000256" key="6">
    <source>
        <dbReference type="ARBA" id="ARBA00034754"/>
    </source>
</evidence>
<dbReference type="InterPro" id="IPR048466">
    <property type="entry name" value="DNA_pol3_delta-like_C"/>
</dbReference>
<sequence>MAQRANGRRGRGGALDNAWRTVEPAPAVLLYGAEEYFASRARQRLRGLYGSAHPDLEIVRMNASSYTRGDLTIQASPSLFGSTKLIEVEALGAMNDDFLTDALAYLSAPEPGIMLVMHHSGGNRGKKLIDTVRTQFTLVNCKPLKTDREKTEFIHSEFSSAKRRIAPAAVTLLAAAAADTAELASACAQLIADIPGDITEDAVNRYYSGRTEVTAFRVADAAIAGNAPEAMRLLRHSLSTGTEPIPMLGALAMRVRNISRAHGARASSTELAQQLGMAPWQAEQAIRDARRFSPAQLAHIVRMLAEADTQLKGEGQDPVYAIERAVLSIAMPGGR</sequence>
<dbReference type="InterPro" id="IPR008921">
    <property type="entry name" value="DNA_pol3_clamp-load_cplx_C"/>
</dbReference>
<keyword evidence="2" id="KW-0808">Transferase</keyword>
<evidence type="ECO:0000256" key="3">
    <source>
        <dbReference type="ARBA" id="ARBA00022695"/>
    </source>
</evidence>
<comment type="catalytic activity">
    <reaction evidence="7">
        <text>DNA(n) + a 2'-deoxyribonucleoside 5'-triphosphate = DNA(n+1) + diphosphate</text>
        <dbReference type="Rhea" id="RHEA:22508"/>
        <dbReference type="Rhea" id="RHEA-COMP:17339"/>
        <dbReference type="Rhea" id="RHEA-COMP:17340"/>
        <dbReference type="ChEBI" id="CHEBI:33019"/>
        <dbReference type="ChEBI" id="CHEBI:61560"/>
        <dbReference type="ChEBI" id="CHEBI:173112"/>
        <dbReference type="EC" id="2.7.7.7"/>
    </reaction>
</comment>
<dbReference type="Gene3D" id="3.40.50.300">
    <property type="entry name" value="P-loop containing nucleotide triphosphate hydrolases"/>
    <property type="match status" value="1"/>
</dbReference>
<dbReference type="Gene3D" id="1.20.272.10">
    <property type="match status" value="1"/>
</dbReference>
<dbReference type="PANTHER" id="PTHR34388">
    <property type="entry name" value="DNA POLYMERASE III SUBUNIT DELTA"/>
    <property type="match status" value="1"/>
</dbReference>
<accession>A0A7Z9A390</accession>
<dbReference type="GO" id="GO:0003677">
    <property type="term" value="F:DNA binding"/>
    <property type="evidence" value="ECO:0007669"/>
    <property type="project" value="InterPro"/>
</dbReference>
<keyword evidence="4" id="KW-0235">DNA replication</keyword>
<dbReference type="Proteomes" id="UP000282386">
    <property type="component" value="Chromosome"/>
</dbReference>
<evidence type="ECO:0000256" key="1">
    <source>
        <dbReference type="ARBA" id="ARBA00012417"/>
    </source>
</evidence>
<dbReference type="EMBL" id="LR134479">
    <property type="protein sequence ID" value="VEI23069.1"/>
    <property type="molecule type" value="Genomic_DNA"/>
</dbReference>
<dbReference type="InterPro" id="IPR027417">
    <property type="entry name" value="P-loop_NTPase"/>
</dbReference>
<evidence type="ECO:0000259" key="8">
    <source>
        <dbReference type="Pfam" id="PF21694"/>
    </source>
</evidence>
<dbReference type="RefSeq" id="WP_037288684.1">
    <property type="nucleotide sequence ID" value="NZ_JPVS01000014.1"/>
</dbReference>
<evidence type="ECO:0000256" key="2">
    <source>
        <dbReference type="ARBA" id="ARBA00022679"/>
    </source>
</evidence>
<evidence type="ECO:0000256" key="5">
    <source>
        <dbReference type="ARBA" id="ARBA00022932"/>
    </source>
</evidence>
<organism evidence="9 10">
    <name type="scientific">Rothia aeria</name>
    <dbReference type="NCBI Taxonomy" id="172042"/>
    <lineage>
        <taxon>Bacteria</taxon>
        <taxon>Bacillati</taxon>
        <taxon>Actinomycetota</taxon>
        <taxon>Actinomycetes</taxon>
        <taxon>Micrococcales</taxon>
        <taxon>Micrococcaceae</taxon>
        <taxon>Rothia</taxon>
    </lineage>
</organism>
<dbReference type="InterPro" id="IPR005790">
    <property type="entry name" value="DNA_polIII_delta"/>
</dbReference>
<keyword evidence="3" id="KW-0548">Nucleotidyltransferase</keyword>
<dbReference type="AlphaFoldDB" id="A0A7Z9A390"/>
<dbReference type="NCBIfam" id="TIGR01128">
    <property type="entry name" value="holA"/>
    <property type="match status" value="1"/>
</dbReference>
<dbReference type="GO" id="GO:0006261">
    <property type="term" value="P:DNA-templated DNA replication"/>
    <property type="evidence" value="ECO:0007669"/>
    <property type="project" value="TreeGrafter"/>
</dbReference>
<dbReference type="GO" id="GO:0003887">
    <property type="term" value="F:DNA-directed DNA polymerase activity"/>
    <property type="evidence" value="ECO:0007669"/>
    <property type="project" value="UniProtKB-KW"/>
</dbReference>
<feature type="domain" description="DNA polymerase III delta subunit-like C-terminal" evidence="8">
    <location>
        <begin position="214"/>
        <end position="328"/>
    </location>
</feature>
<comment type="similarity">
    <text evidence="6">Belongs to the DNA polymerase HolA subunit family.</text>
</comment>
<name>A0A7Z9A390_9MICC</name>
<dbReference type="Pfam" id="PF21694">
    <property type="entry name" value="DNA_pol3_delta_C"/>
    <property type="match status" value="1"/>
</dbReference>
<dbReference type="EC" id="2.7.7.7" evidence="1"/>
<protein>
    <recommendedName>
        <fullName evidence="1">DNA-directed DNA polymerase</fullName>
        <ecNumber evidence="1">2.7.7.7</ecNumber>
    </recommendedName>
</protein>
<evidence type="ECO:0000313" key="9">
    <source>
        <dbReference type="EMBL" id="VEI23069.1"/>
    </source>
</evidence>
<proteinExistence type="inferred from homology"/>
<reference evidence="9 10" key="1">
    <citation type="submission" date="2018-12" db="EMBL/GenBank/DDBJ databases">
        <authorList>
            <consortium name="Pathogen Informatics"/>
        </authorList>
    </citation>
    <scope>NUCLEOTIDE SEQUENCE [LARGE SCALE GENOMIC DNA]</scope>
    <source>
        <strain evidence="9 10">NCTC10207</strain>
    </source>
</reference>
<gene>
    <name evidence="9" type="ORF">NCTC10207_01166</name>
</gene>
<dbReference type="SUPFAM" id="SSF48019">
    <property type="entry name" value="post-AAA+ oligomerization domain-like"/>
    <property type="match status" value="1"/>
</dbReference>